<proteinExistence type="predicted"/>
<dbReference type="AlphaFoldDB" id="A0A4Q7IZJ2"/>
<feature type="transmembrane region" description="Helical" evidence="1">
    <location>
        <begin position="181"/>
        <end position="198"/>
    </location>
</feature>
<name>A0A4Q7IZJ2_9PSEU</name>
<dbReference type="EMBL" id="SFCC01000017">
    <property type="protein sequence ID" value="RZQ60471.1"/>
    <property type="molecule type" value="Genomic_DNA"/>
</dbReference>
<dbReference type="Proteomes" id="UP000292003">
    <property type="component" value="Unassembled WGS sequence"/>
</dbReference>
<feature type="transmembrane region" description="Helical" evidence="1">
    <location>
        <begin position="26"/>
        <end position="48"/>
    </location>
</feature>
<sequence>MADETLSPERSLEVIEQERADVRRKLSASVGVLNGMWAGLWFVSFLAFHLAGRGWPGPVIPYWVAGVITAVAIVAGVVVSAVLGVRSGRGLRGPSVLSGALYGWSWTLSYGALVAVNLMLQSNGLPKDLVPVLWSGTTMTLAGALCLAGGAMFRDIAFYAVGVVFLASAVVSVLVGMDYQALVLAVAGLLGFGSRAVVSVRRG</sequence>
<dbReference type="RefSeq" id="WP_130478859.1">
    <property type="nucleotide sequence ID" value="NZ_SFCC01000017.1"/>
</dbReference>
<accession>A0A4Q7IZJ2</accession>
<evidence type="ECO:0000313" key="3">
    <source>
        <dbReference type="Proteomes" id="UP000292003"/>
    </source>
</evidence>
<feature type="transmembrane region" description="Helical" evidence="1">
    <location>
        <begin position="156"/>
        <end position="175"/>
    </location>
</feature>
<feature type="transmembrane region" description="Helical" evidence="1">
    <location>
        <begin position="60"/>
        <end position="84"/>
    </location>
</feature>
<keyword evidence="1" id="KW-0812">Transmembrane</keyword>
<keyword evidence="1" id="KW-1133">Transmembrane helix</keyword>
<evidence type="ECO:0000256" key="1">
    <source>
        <dbReference type="SAM" id="Phobius"/>
    </source>
</evidence>
<evidence type="ECO:0000313" key="2">
    <source>
        <dbReference type="EMBL" id="RZQ60471.1"/>
    </source>
</evidence>
<organism evidence="2 3">
    <name type="scientific">Amycolatopsis suaedae</name>
    <dbReference type="NCBI Taxonomy" id="2510978"/>
    <lineage>
        <taxon>Bacteria</taxon>
        <taxon>Bacillati</taxon>
        <taxon>Actinomycetota</taxon>
        <taxon>Actinomycetes</taxon>
        <taxon>Pseudonocardiales</taxon>
        <taxon>Pseudonocardiaceae</taxon>
        <taxon>Amycolatopsis</taxon>
    </lineage>
</organism>
<feature type="transmembrane region" description="Helical" evidence="1">
    <location>
        <begin position="132"/>
        <end position="149"/>
    </location>
</feature>
<reference evidence="2 3" key="1">
    <citation type="submission" date="2019-02" db="EMBL/GenBank/DDBJ databases">
        <title>Draft genome sequence of Amycolatopsis sp. 8-3EHSu isolated from roots of Suaeda maritima.</title>
        <authorList>
            <person name="Duangmal K."/>
            <person name="Chantavorakit T."/>
        </authorList>
    </citation>
    <scope>NUCLEOTIDE SEQUENCE [LARGE SCALE GENOMIC DNA]</scope>
    <source>
        <strain evidence="2 3">8-3EHSu</strain>
    </source>
</reference>
<comment type="caution">
    <text evidence="2">The sequence shown here is derived from an EMBL/GenBank/DDBJ whole genome shotgun (WGS) entry which is preliminary data.</text>
</comment>
<feature type="transmembrane region" description="Helical" evidence="1">
    <location>
        <begin position="96"/>
        <end position="120"/>
    </location>
</feature>
<dbReference type="OrthoDB" id="3240366at2"/>
<gene>
    <name evidence="2" type="ORF">EWH70_29725</name>
</gene>
<keyword evidence="3" id="KW-1185">Reference proteome</keyword>
<keyword evidence="1" id="KW-0472">Membrane</keyword>
<protein>
    <submittedName>
        <fullName evidence="2">Uncharacterized protein</fullName>
    </submittedName>
</protein>